<feature type="domain" description="BZIP" evidence="8">
    <location>
        <begin position="28"/>
        <end position="91"/>
    </location>
</feature>
<protein>
    <recommendedName>
        <fullName evidence="8">BZIP domain-containing protein</fullName>
    </recommendedName>
</protein>
<organism evidence="9 10">
    <name type="scientific">Paralvinella palmiformis</name>
    <dbReference type="NCBI Taxonomy" id="53620"/>
    <lineage>
        <taxon>Eukaryota</taxon>
        <taxon>Metazoa</taxon>
        <taxon>Spiralia</taxon>
        <taxon>Lophotrochozoa</taxon>
        <taxon>Annelida</taxon>
        <taxon>Polychaeta</taxon>
        <taxon>Sedentaria</taxon>
        <taxon>Canalipalpata</taxon>
        <taxon>Terebellida</taxon>
        <taxon>Terebelliformia</taxon>
        <taxon>Alvinellidae</taxon>
        <taxon>Paralvinella</taxon>
    </lineage>
</organism>
<dbReference type="EMBL" id="JAODUP010000428">
    <property type="protein sequence ID" value="KAK2149966.1"/>
    <property type="molecule type" value="Genomic_DNA"/>
</dbReference>
<evidence type="ECO:0000259" key="8">
    <source>
        <dbReference type="PROSITE" id="PS50217"/>
    </source>
</evidence>
<evidence type="ECO:0000313" key="10">
    <source>
        <dbReference type="Proteomes" id="UP001208570"/>
    </source>
</evidence>
<comment type="subcellular location">
    <subcellularLocation>
        <location evidence="1">Nucleus</location>
    </subcellularLocation>
</comment>
<dbReference type="GO" id="GO:0006351">
    <property type="term" value="P:DNA-templated transcription"/>
    <property type="evidence" value="ECO:0007669"/>
    <property type="project" value="InterPro"/>
</dbReference>
<dbReference type="PANTHER" id="PTHR23334">
    <property type="entry name" value="CCAAT/ENHANCER BINDING PROTEIN"/>
    <property type="match status" value="1"/>
</dbReference>
<evidence type="ECO:0000256" key="2">
    <source>
        <dbReference type="ARBA" id="ARBA00006951"/>
    </source>
</evidence>
<evidence type="ECO:0000256" key="7">
    <source>
        <dbReference type="SAM" id="MobiDB-lite"/>
    </source>
</evidence>
<dbReference type="GO" id="GO:0000978">
    <property type="term" value="F:RNA polymerase II cis-regulatory region sequence-specific DNA binding"/>
    <property type="evidence" value="ECO:0007669"/>
    <property type="project" value="TreeGrafter"/>
</dbReference>
<dbReference type="SMART" id="SM00338">
    <property type="entry name" value="BRLZ"/>
    <property type="match status" value="1"/>
</dbReference>
<evidence type="ECO:0000256" key="5">
    <source>
        <dbReference type="ARBA" id="ARBA00023163"/>
    </source>
</evidence>
<dbReference type="Pfam" id="PF07716">
    <property type="entry name" value="bZIP_2"/>
    <property type="match status" value="1"/>
</dbReference>
<proteinExistence type="inferred from homology"/>
<dbReference type="InterPro" id="IPR031106">
    <property type="entry name" value="C/EBP"/>
</dbReference>
<keyword evidence="3" id="KW-0805">Transcription regulation</keyword>
<feature type="region of interest" description="Disordered" evidence="7">
    <location>
        <begin position="115"/>
        <end position="139"/>
    </location>
</feature>
<feature type="region of interest" description="Disordered" evidence="7">
    <location>
        <begin position="1"/>
        <end position="67"/>
    </location>
</feature>
<dbReference type="AlphaFoldDB" id="A0AAD9MZZ9"/>
<comment type="similarity">
    <text evidence="2">Belongs to the bZIP family. C/EBP subfamily.</text>
</comment>
<evidence type="ECO:0000313" key="9">
    <source>
        <dbReference type="EMBL" id="KAK2149966.1"/>
    </source>
</evidence>
<dbReference type="InterPro" id="IPR046347">
    <property type="entry name" value="bZIP_sf"/>
</dbReference>
<dbReference type="GO" id="GO:0005634">
    <property type="term" value="C:nucleus"/>
    <property type="evidence" value="ECO:0007669"/>
    <property type="project" value="UniProtKB-SubCell"/>
</dbReference>
<keyword evidence="4" id="KW-0238">DNA-binding</keyword>
<feature type="compositionally biased region" description="Basic and acidic residues" evidence="7">
    <location>
        <begin position="48"/>
        <end position="67"/>
    </location>
</feature>
<dbReference type="Proteomes" id="UP001208570">
    <property type="component" value="Unassembled WGS sequence"/>
</dbReference>
<sequence length="168" mass="18927">MAPRHNSSESESDSGYRSSRQRHSSRNNEDYRLKRDRNNIAVRKSREKSRQKARETMEKVSRLKKENEDLEMKVKLLSKELNLLKDLFLTHAGRGSLTQCANNPSLVSKTKNMTQPHMDSMGESDNSVDSLDGSMTEECGLTPVAGTLASVDVVQRDHEYSAPSSNVK</sequence>
<keyword evidence="5" id="KW-0804">Transcription</keyword>
<dbReference type="Gene3D" id="1.20.5.170">
    <property type="match status" value="1"/>
</dbReference>
<feature type="compositionally biased region" description="Basic and acidic residues" evidence="7">
    <location>
        <begin position="26"/>
        <end position="38"/>
    </location>
</feature>
<keyword evidence="10" id="KW-1185">Reference proteome</keyword>
<dbReference type="SUPFAM" id="SSF57959">
    <property type="entry name" value="Leucine zipper domain"/>
    <property type="match status" value="1"/>
</dbReference>
<evidence type="ECO:0000256" key="4">
    <source>
        <dbReference type="ARBA" id="ARBA00023125"/>
    </source>
</evidence>
<dbReference type="GO" id="GO:0000981">
    <property type="term" value="F:DNA-binding transcription factor activity, RNA polymerase II-specific"/>
    <property type="evidence" value="ECO:0007669"/>
    <property type="project" value="TreeGrafter"/>
</dbReference>
<name>A0AAD9MZZ9_9ANNE</name>
<dbReference type="InterPro" id="IPR004827">
    <property type="entry name" value="bZIP"/>
</dbReference>
<evidence type="ECO:0000256" key="1">
    <source>
        <dbReference type="ARBA" id="ARBA00004123"/>
    </source>
</evidence>
<evidence type="ECO:0000256" key="3">
    <source>
        <dbReference type="ARBA" id="ARBA00023015"/>
    </source>
</evidence>
<evidence type="ECO:0000256" key="6">
    <source>
        <dbReference type="ARBA" id="ARBA00023242"/>
    </source>
</evidence>
<comment type="caution">
    <text evidence="9">The sequence shown here is derived from an EMBL/GenBank/DDBJ whole genome shotgun (WGS) entry which is preliminary data.</text>
</comment>
<reference evidence="9" key="1">
    <citation type="journal article" date="2023" name="Mol. Biol. Evol.">
        <title>Third-Generation Sequencing Reveals the Adaptive Role of the Epigenome in Three Deep-Sea Polychaetes.</title>
        <authorList>
            <person name="Perez M."/>
            <person name="Aroh O."/>
            <person name="Sun Y."/>
            <person name="Lan Y."/>
            <person name="Juniper S.K."/>
            <person name="Young C.R."/>
            <person name="Angers B."/>
            <person name="Qian P.Y."/>
        </authorList>
    </citation>
    <scope>NUCLEOTIDE SEQUENCE</scope>
    <source>
        <strain evidence="9">P08H-3</strain>
    </source>
</reference>
<accession>A0AAD9MZZ9</accession>
<feature type="compositionally biased region" description="Polar residues" evidence="7">
    <location>
        <begin position="115"/>
        <end position="129"/>
    </location>
</feature>
<dbReference type="PANTHER" id="PTHR23334:SF69">
    <property type="entry name" value="CCAAT_ENHANCER-BINDING PROTEIN GAMMA"/>
    <property type="match status" value="1"/>
</dbReference>
<dbReference type="CDD" id="cd14713">
    <property type="entry name" value="bZIP_CEBPG"/>
    <property type="match status" value="1"/>
</dbReference>
<keyword evidence="6" id="KW-0539">Nucleus</keyword>
<gene>
    <name evidence="9" type="ORF">LSH36_428g00030</name>
</gene>
<dbReference type="PROSITE" id="PS50217">
    <property type="entry name" value="BZIP"/>
    <property type="match status" value="1"/>
</dbReference>